<dbReference type="GO" id="GO:0005886">
    <property type="term" value="C:plasma membrane"/>
    <property type="evidence" value="ECO:0007669"/>
    <property type="project" value="TreeGrafter"/>
</dbReference>
<dbReference type="AlphaFoldDB" id="A0A938XUL4"/>
<feature type="transmembrane region" description="Helical" evidence="6">
    <location>
        <begin position="122"/>
        <end position="148"/>
    </location>
</feature>
<feature type="transmembrane region" description="Helical" evidence="6">
    <location>
        <begin position="395"/>
        <end position="415"/>
    </location>
</feature>
<protein>
    <submittedName>
        <fullName evidence="7">Sodium-dependent dicarboxylate transporter 2/3/5</fullName>
    </submittedName>
</protein>
<keyword evidence="5 6" id="KW-0472">Membrane</keyword>
<dbReference type="EMBL" id="JAFBDQ010000024">
    <property type="protein sequence ID" value="MBM7558076.1"/>
    <property type="molecule type" value="Genomic_DNA"/>
</dbReference>
<feature type="transmembrane region" description="Helical" evidence="6">
    <location>
        <begin position="263"/>
        <end position="281"/>
    </location>
</feature>
<evidence type="ECO:0000256" key="1">
    <source>
        <dbReference type="ARBA" id="ARBA00004141"/>
    </source>
</evidence>
<dbReference type="Proteomes" id="UP000774000">
    <property type="component" value="Unassembled WGS sequence"/>
</dbReference>
<dbReference type="InterPro" id="IPR030676">
    <property type="entry name" value="CitT-rel"/>
</dbReference>
<keyword evidence="3 6" id="KW-0812">Transmembrane</keyword>
<comment type="similarity">
    <text evidence="2">Belongs to the SLC13A/DASS transporter (TC 2.A.47) family. DIT1 subfamily.</text>
</comment>
<dbReference type="RefSeq" id="WP_204703071.1">
    <property type="nucleotide sequence ID" value="NZ_JAFBDQ010000024.1"/>
</dbReference>
<evidence type="ECO:0000256" key="5">
    <source>
        <dbReference type="ARBA" id="ARBA00023136"/>
    </source>
</evidence>
<keyword evidence="8" id="KW-1185">Reference proteome</keyword>
<keyword evidence="4 6" id="KW-1133">Transmembrane helix</keyword>
<evidence type="ECO:0000256" key="2">
    <source>
        <dbReference type="ARBA" id="ARBA00007349"/>
    </source>
</evidence>
<feature type="transmembrane region" description="Helical" evidence="6">
    <location>
        <begin position="169"/>
        <end position="193"/>
    </location>
</feature>
<feature type="transmembrane region" description="Helical" evidence="6">
    <location>
        <begin position="354"/>
        <end position="383"/>
    </location>
</feature>
<evidence type="ECO:0000256" key="3">
    <source>
        <dbReference type="ARBA" id="ARBA00022692"/>
    </source>
</evidence>
<dbReference type="Pfam" id="PF00939">
    <property type="entry name" value="Na_sulph_symp"/>
    <property type="match status" value="1"/>
</dbReference>
<feature type="transmembrane region" description="Helical" evidence="6">
    <location>
        <begin position="313"/>
        <end position="334"/>
    </location>
</feature>
<comment type="caution">
    <text evidence="7">The sequence shown here is derived from an EMBL/GenBank/DDBJ whole genome shotgun (WGS) entry which is preliminary data.</text>
</comment>
<organism evidence="7 8">
    <name type="scientific">Halanaerobacter jeridensis</name>
    <dbReference type="NCBI Taxonomy" id="706427"/>
    <lineage>
        <taxon>Bacteria</taxon>
        <taxon>Bacillati</taxon>
        <taxon>Bacillota</taxon>
        <taxon>Clostridia</taxon>
        <taxon>Halanaerobiales</taxon>
        <taxon>Halobacteroidaceae</taxon>
        <taxon>Halanaerobacter</taxon>
    </lineage>
</organism>
<dbReference type="PIRSF" id="PIRSF002457">
    <property type="entry name" value="DASS"/>
    <property type="match status" value="1"/>
</dbReference>
<feature type="transmembrane region" description="Helical" evidence="6">
    <location>
        <begin position="287"/>
        <end position="306"/>
    </location>
</feature>
<comment type="subcellular location">
    <subcellularLocation>
        <location evidence="1">Membrane</location>
        <topology evidence="1">Multi-pass membrane protein</topology>
    </subcellularLocation>
</comment>
<name>A0A938XUL4_9FIRM</name>
<feature type="transmembrane region" description="Helical" evidence="6">
    <location>
        <begin position="213"/>
        <end position="232"/>
    </location>
</feature>
<dbReference type="InterPro" id="IPR001898">
    <property type="entry name" value="SLC13A/DASS"/>
</dbReference>
<dbReference type="NCBIfam" id="TIGR00785">
    <property type="entry name" value="dass"/>
    <property type="match status" value="1"/>
</dbReference>
<feature type="transmembrane region" description="Helical" evidence="6">
    <location>
        <begin position="83"/>
        <end position="102"/>
    </location>
</feature>
<accession>A0A938XUL4</accession>
<feature type="transmembrane region" description="Helical" evidence="6">
    <location>
        <begin position="38"/>
        <end position="71"/>
    </location>
</feature>
<dbReference type="PANTHER" id="PTHR10283">
    <property type="entry name" value="SOLUTE CARRIER FAMILY 13 MEMBER"/>
    <property type="match status" value="1"/>
</dbReference>
<reference evidence="7" key="1">
    <citation type="submission" date="2021-01" db="EMBL/GenBank/DDBJ databases">
        <title>Genomic Encyclopedia of Type Strains, Phase IV (KMG-IV): sequencing the most valuable type-strain genomes for metagenomic binning, comparative biology and taxonomic classification.</title>
        <authorList>
            <person name="Goeker M."/>
        </authorList>
    </citation>
    <scope>NUCLEOTIDE SEQUENCE</scope>
    <source>
        <strain evidence="7">DSM 23230</strain>
    </source>
</reference>
<gene>
    <name evidence="7" type="ORF">JOC47_002946</name>
</gene>
<evidence type="ECO:0000313" key="7">
    <source>
        <dbReference type="EMBL" id="MBM7558076.1"/>
    </source>
</evidence>
<dbReference type="GO" id="GO:0022857">
    <property type="term" value="F:transmembrane transporter activity"/>
    <property type="evidence" value="ECO:0007669"/>
    <property type="project" value="InterPro"/>
</dbReference>
<sequence length="464" mass="50666">MFENFKKIIVTLGIVLFIALLLLPTPEGLTRAGQNSFAVFILCLTLWISSVIPLSITSLLGIALIPLLGVLELEQTFALFGNKAIFFILGALILAAGIYQTGLGSRISFLLLKNFGQGPKRLLISILLTSAFLSCIMPEHAVAALLFPIIIEIATTLELEPLQSNYGKLLFLVMAWGAIAGGITTFLGGARNLLAVGLLEKNFSGLSIGFFEWIKYSWPMPTIILIVIYFMIEHYFEIDIDDISAAHRKLAKDMKKRGPMSKIEWRLTIVLVSVIFSWLFLSRWIDIAIIAILGAVASFVAGVVEWQDIEDYINWGVILMYGGAIVVATSLVQSGATEWLSQAVFSNLELSPRVFLGFLAIFTMLVTEGVSNVAAVAIVLPLAYSVGNIYGINPIIITLSVALPGGLAFTLPMGSPPNAIAFSSGFYRVKDVVKLGLLLMFVSWLAYLITSNLYWPLLGLEIMS</sequence>
<evidence type="ECO:0000256" key="6">
    <source>
        <dbReference type="SAM" id="Phobius"/>
    </source>
</evidence>
<evidence type="ECO:0000313" key="8">
    <source>
        <dbReference type="Proteomes" id="UP000774000"/>
    </source>
</evidence>
<evidence type="ECO:0000256" key="4">
    <source>
        <dbReference type="ARBA" id="ARBA00022989"/>
    </source>
</evidence>
<feature type="transmembrane region" description="Helical" evidence="6">
    <location>
        <begin position="435"/>
        <end position="455"/>
    </location>
</feature>
<proteinExistence type="inferred from homology"/>